<evidence type="ECO:0000259" key="1">
    <source>
        <dbReference type="Pfam" id="PF08628"/>
    </source>
</evidence>
<accession>A0ABN8T2M4</accession>
<dbReference type="PANTHER" id="PTHR22775">
    <property type="entry name" value="SORTING NEXIN"/>
    <property type="match status" value="1"/>
</dbReference>
<feature type="domain" description="Sorting nexin C-terminal" evidence="1">
    <location>
        <begin position="26"/>
        <end position="130"/>
    </location>
</feature>
<name>A0ABN8T2M4_9CNID</name>
<evidence type="ECO:0000313" key="2">
    <source>
        <dbReference type="EMBL" id="CAH3198059.1"/>
    </source>
</evidence>
<comment type="caution">
    <text evidence="2">The sequence shown here is derived from an EMBL/GenBank/DDBJ whole genome shotgun (WGS) entry which is preliminary data.</text>
</comment>
<sequence>MRKDSIAEPFYGLVGEVFELKGVFKWMRRTLIAFVQVTFGGTINKEIHCMVEWLVSESMVIYYIHLFRDSTWPGGELAKPAALRTEAEKIESRKRAKQKLLKNIPEVLQNLVGKKNSKVGAQKVFEAFQDIRVTKHLFYVLFELILFTLCPEVVSEEVK</sequence>
<keyword evidence="3" id="KW-1185">Reference proteome</keyword>
<dbReference type="Proteomes" id="UP001159427">
    <property type="component" value="Unassembled WGS sequence"/>
</dbReference>
<gene>
    <name evidence="2" type="ORF">PEVE_00035599</name>
</gene>
<feature type="non-terminal residue" evidence="2">
    <location>
        <position position="159"/>
    </location>
</feature>
<reference evidence="2 3" key="1">
    <citation type="submission" date="2022-05" db="EMBL/GenBank/DDBJ databases">
        <authorList>
            <consortium name="Genoscope - CEA"/>
            <person name="William W."/>
        </authorList>
    </citation>
    <scope>NUCLEOTIDE SEQUENCE [LARGE SCALE GENOMIC DNA]</scope>
</reference>
<protein>
    <recommendedName>
        <fullName evidence="1">Sorting nexin C-terminal domain-containing protein</fullName>
    </recommendedName>
</protein>
<dbReference type="PANTHER" id="PTHR22775:SF48">
    <property type="entry name" value="SORTING NEXIN-25"/>
    <property type="match status" value="1"/>
</dbReference>
<proteinExistence type="predicted"/>
<dbReference type="EMBL" id="CALNXI010005533">
    <property type="protein sequence ID" value="CAH3198059.1"/>
    <property type="molecule type" value="Genomic_DNA"/>
</dbReference>
<evidence type="ECO:0000313" key="3">
    <source>
        <dbReference type="Proteomes" id="UP001159427"/>
    </source>
</evidence>
<organism evidence="2 3">
    <name type="scientific">Porites evermanni</name>
    <dbReference type="NCBI Taxonomy" id="104178"/>
    <lineage>
        <taxon>Eukaryota</taxon>
        <taxon>Metazoa</taxon>
        <taxon>Cnidaria</taxon>
        <taxon>Anthozoa</taxon>
        <taxon>Hexacorallia</taxon>
        <taxon>Scleractinia</taxon>
        <taxon>Fungiina</taxon>
        <taxon>Poritidae</taxon>
        <taxon>Porites</taxon>
    </lineage>
</organism>
<dbReference type="Pfam" id="PF08628">
    <property type="entry name" value="Nexin_C"/>
    <property type="match status" value="1"/>
</dbReference>
<dbReference type="InterPro" id="IPR013937">
    <property type="entry name" value="Sorting_nexin_C"/>
</dbReference>